<accession>A0A922M3M6</accession>
<proteinExistence type="predicted"/>
<feature type="compositionally biased region" description="Polar residues" evidence="1">
    <location>
        <begin position="329"/>
        <end position="343"/>
    </location>
</feature>
<evidence type="ECO:0000313" key="2">
    <source>
        <dbReference type="EMBL" id="KAH9629669.1"/>
    </source>
</evidence>
<sequence length="343" mass="39519">MPKKDNSNMSIRSSTHYVPENTNINVTMRRNKNLLSQQNIQNENESGQSIDEILGDTMKQITDSPITAAKKGDITLEQISLLLDSKLEKIKTSIIEDIKNAIQIELNNATIKLQNQVDQITTNLTNEQEIIKKQITTIDQNIENIEKQLYQLKNSNKIVLYGLTESHRETEYELIDRVSRVFHEVMNININPYIEEVKRIGERGDRRPLAIELMNKRMSKYITENARDFQNTGLGVGPFMDPQTLQQRNELREALRKARRSGKHAIIKNNKLYINGKEYITDPAPLLNTTHEPPIDNKNYDTTTNPTIHYETMTNNTQEVTPAPAAPSVSMQRNTPRNRTFRY</sequence>
<dbReference type="AlphaFoldDB" id="A0A922M3M6"/>
<organism evidence="2 3">
    <name type="scientific">Spodoptera exigua</name>
    <name type="common">Beet armyworm</name>
    <name type="synonym">Noctua fulgens</name>
    <dbReference type="NCBI Taxonomy" id="7107"/>
    <lineage>
        <taxon>Eukaryota</taxon>
        <taxon>Metazoa</taxon>
        <taxon>Ecdysozoa</taxon>
        <taxon>Arthropoda</taxon>
        <taxon>Hexapoda</taxon>
        <taxon>Insecta</taxon>
        <taxon>Pterygota</taxon>
        <taxon>Neoptera</taxon>
        <taxon>Endopterygota</taxon>
        <taxon>Lepidoptera</taxon>
        <taxon>Glossata</taxon>
        <taxon>Ditrysia</taxon>
        <taxon>Noctuoidea</taxon>
        <taxon>Noctuidae</taxon>
        <taxon>Amphipyrinae</taxon>
        <taxon>Spodoptera</taxon>
    </lineage>
</organism>
<evidence type="ECO:0000313" key="3">
    <source>
        <dbReference type="Proteomes" id="UP000814243"/>
    </source>
</evidence>
<feature type="compositionally biased region" description="Polar residues" evidence="1">
    <location>
        <begin position="7"/>
        <end position="21"/>
    </location>
</feature>
<evidence type="ECO:0000256" key="1">
    <source>
        <dbReference type="SAM" id="MobiDB-lite"/>
    </source>
</evidence>
<comment type="caution">
    <text evidence="2">The sequence shown here is derived from an EMBL/GenBank/DDBJ whole genome shotgun (WGS) entry which is preliminary data.</text>
</comment>
<gene>
    <name evidence="2" type="ORF">HF086_009005</name>
</gene>
<protein>
    <submittedName>
        <fullName evidence="2">Uncharacterized protein</fullName>
    </submittedName>
</protein>
<name>A0A922M3M6_SPOEX</name>
<reference evidence="2" key="1">
    <citation type="journal article" date="2021" name="G3 (Bethesda)">
        <title>Genome and transcriptome analysis of the beet armyworm Spodoptera exigua reveals targets for pest control. .</title>
        <authorList>
            <person name="Simon S."/>
            <person name="Breeschoten T."/>
            <person name="Jansen H.J."/>
            <person name="Dirks R.P."/>
            <person name="Schranz M.E."/>
            <person name="Ros V.I.D."/>
        </authorList>
    </citation>
    <scope>NUCLEOTIDE SEQUENCE</scope>
    <source>
        <strain evidence="2">TB_SE_WUR_2020</strain>
    </source>
</reference>
<dbReference type="EMBL" id="JACEFF010000854">
    <property type="protein sequence ID" value="KAH9629669.1"/>
    <property type="molecule type" value="Genomic_DNA"/>
</dbReference>
<feature type="region of interest" description="Disordered" evidence="1">
    <location>
        <begin position="319"/>
        <end position="343"/>
    </location>
</feature>
<feature type="region of interest" description="Disordered" evidence="1">
    <location>
        <begin position="1"/>
        <end position="21"/>
    </location>
</feature>
<dbReference type="Proteomes" id="UP000814243">
    <property type="component" value="Unassembled WGS sequence"/>
</dbReference>